<dbReference type="AlphaFoldDB" id="A0A8S3VAH0"/>
<protein>
    <submittedName>
        <fullName evidence="1">Uncharacterized protein</fullName>
    </submittedName>
</protein>
<reference evidence="1" key="1">
    <citation type="submission" date="2021-03" db="EMBL/GenBank/DDBJ databases">
        <authorList>
            <person name="Bekaert M."/>
        </authorList>
    </citation>
    <scope>NUCLEOTIDE SEQUENCE</scope>
</reference>
<organism evidence="1 2">
    <name type="scientific">Mytilus edulis</name>
    <name type="common">Blue mussel</name>
    <dbReference type="NCBI Taxonomy" id="6550"/>
    <lineage>
        <taxon>Eukaryota</taxon>
        <taxon>Metazoa</taxon>
        <taxon>Spiralia</taxon>
        <taxon>Lophotrochozoa</taxon>
        <taxon>Mollusca</taxon>
        <taxon>Bivalvia</taxon>
        <taxon>Autobranchia</taxon>
        <taxon>Pteriomorphia</taxon>
        <taxon>Mytilida</taxon>
        <taxon>Mytiloidea</taxon>
        <taxon>Mytilidae</taxon>
        <taxon>Mytilinae</taxon>
        <taxon>Mytilus</taxon>
    </lineage>
</organism>
<dbReference type="OrthoDB" id="10591723at2759"/>
<gene>
    <name evidence="1" type="ORF">MEDL_62310</name>
</gene>
<comment type="caution">
    <text evidence="1">The sequence shown here is derived from an EMBL/GenBank/DDBJ whole genome shotgun (WGS) entry which is preliminary data.</text>
</comment>
<dbReference type="Proteomes" id="UP000683360">
    <property type="component" value="Unassembled WGS sequence"/>
</dbReference>
<sequence>MDTNGPLVGYSGCRSQRTPAAPFGLWSTTLDVTQEETALQRPSNRSGFEMAKSSQVSEVADGVFFLVFLEDNRFGVVAKNYLVNIAVSELTDKVYGQKFCPDEEDEEGCDQTCPSLNIITRQLSGRVSKYMLSTSVPSSSSTSLEIAILKPLAAFNEIKLTITDMLHLVLMIQICYT</sequence>
<accession>A0A8S3VAH0</accession>
<evidence type="ECO:0000313" key="1">
    <source>
        <dbReference type="EMBL" id="CAG2250599.1"/>
    </source>
</evidence>
<keyword evidence="2" id="KW-1185">Reference proteome</keyword>
<evidence type="ECO:0000313" key="2">
    <source>
        <dbReference type="Proteomes" id="UP000683360"/>
    </source>
</evidence>
<proteinExistence type="predicted"/>
<dbReference type="EMBL" id="CAJPWZ010003057">
    <property type="protein sequence ID" value="CAG2250599.1"/>
    <property type="molecule type" value="Genomic_DNA"/>
</dbReference>
<name>A0A8S3VAH0_MYTED</name>